<dbReference type="EMBL" id="GBRH01272039">
    <property type="protein sequence ID" value="JAD25856.1"/>
    <property type="molecule type" value="Transcribed_RNA"/>
</dbReference>
<dbReference type="AlphaFoldDB" id="A0A0A8YIQ1"/>
<sequence>MCVNPFGRSKRGGGIYADDHVSTIRVLQKLVICNWIGLASPMSFWVLSCSM</sequence>
<proteinExistence type="predicted"/>
<name>A0A0A8YIQ1_ARUDO</name>
<evidence type="ECO:0000313" key="1">
    <source>
        <dbReference type="EMBL" id="JAD25856.1"/>
    </source>
</evidence>
<accession>A0A0A8YIQ1</accession>
<protein>
    <submittedName>
        <fullName evidence="1">Uncharacterized protein</fullName>
    </submittedName>
</protein>
<organism evidence="1">
    <name type="scientific">Arundo donax</name>
    <name type="common">Giant reed</name>
    <name type="synonym">Donax arundinaceus</name>
    <dbReference type="NCBI Taxonomy" id="35708"/>
    <lineage>
        <taxon>Eukaryota</taxon>
        <taxon>Viridiplantae</taxon>
        <taxon>Streptophyta</taxon>
        <taxon>Embryophyta</taxon>
        <taxon>Tracheophyta</taxon>
        <taxon>Spermatophyta</taxon>
        <taxon>Magnoliopsida</taxon>
        <taxon>Liliopsida</taxon>
        <taxon>Poales</taxon>
        <taxon>Poaceae</taxon>
        <taxon>PACMAD clade</taxon>
        <taxon>Arundinoideae</taxon>
        <taxon>Arundineae</taxon>
        <taxon>Arundo</taxon>
    </lineage>
</organism>
<reference evidence="1" key="2">
    <citation type="journal article" date="2015" name="Data Brief">
        <title>Shoot transcriptome of the giant reed, Arundo donax.</title>
        <authorList>
            <person name="Barrero R.A."/>
            <person name="Guerrero F.D."/>
            <person name="Moolhuijzen P."/>
            <person name="Goolsby J.A."/>
            <person name="Tidwell J."/>
            <person name="Bellgard S.E."/>
            <person name="Bellgard M.I."/>
        </authorList>
    </citation>
    <scope>NUCLEOTIDE SEQUENCE</scope>
    <source>
        <tissue evidence="1">Shoot tissue taken approximately 20 cm above the soil surface</tissue>
    </source>
</reference>
<reference evidence="1" key="1">
    <citation type="submission" date="2014-09" db="EMBL/GenBank/DDBJ databases">
        <authorList>
            <person name="Magalhaes I.L.F."/>
            <person name="Oliveira U."/>
            <person name="Santos F.R."/>
            <person name="Vidigal T.H.D.A."/>
            <person name="Brescovit A.D."/>
            <person name="Santos A.J."/>
        </authorList>
    </citation>
    <scope>NUCLEOTIDE SEQUENCE</scope>
    <source>
        <tissue evidence="1">Shoot tissue taken approximately 20 cm above the soil surface</tissue>
    </source>
</reference>